<keyword evidence="1" id="KW-0732">Signal</keyword>
<dbReference type="Pfam" id="PF14121">
    <property type="entry name" value="Porin_10"/>
    <property type="match status" value="1"/>
</dbReference>
<proteinExistence type="predicted"/>
<organism evidence="2 3">
    <name type="scientific">Cellulophaga baltica</name>
    <dbReference type="NCBI Taxonomy" id="76594"/>
    <lineage>
        <taxon>Bacteria</taxon>
        <taxon>Pseudomonadati</taxon>
        <taxon>Bacteroidota</taxon>
        <taxon>Flavobacteriia</taxon>
        <taxon>Flavobacteriales</taxon>
        <taxon>Flavobacteriaceae</taxon>
        <taxon>Cellulophaga</taxon>
    </lineage>
</organism>
<dbReference type="Proteomes" id="UP000182114">
    <property type="component" value="Unassembled WGS sequence"/>
</dbReference>
<evidence type="ECO:0000313" key="2">
    <source>
        <dbReference type="EMBL" id="SDE90513.1"/>
    </source>
</evidence>
<name>A0A1G7GR48_9FLAO</name>
<evidence type="ECO:0000313" key="3">
    <source>
        <dbReference type="Proteomes" id="UP000182114"/>
    </source>
</evidence>
<feature type="chain" id="PRO_5010377341" evidence="1">
    <location>
        <begin position="19"/>
        <end position="666"/>
    </location>
</feature>
<dbReference type="AlphaFoldDB" id="A0A1G7GR48"/>
<protein>
    <submittedName>
        <fullName evidence="2">Putative porin</fullName>
    </submittedName>
</protein>
<dbReference type="eggNOG" id="COG4206">
    <property type="taxonomic scope" value="Bacteria"/>
</dbReference>
<evidence type="ECO:0000256" key="1">
    <source>
        <dbReference type="SAM" id="SignalP"/>
    </source>
</evidence>
<dbReference type="RefSeq" id="WP_074538217.1">
    <property type="nucleotide sequence ID" value="NZ_FNBD01000005.1"/>
</dbReference>
<accession>A0A1G7GR48</accession>
<dbReference type="InterPro" id="IPR025631">
    <property type="entry name" value="Porin_10"/>
</dbReference>
<keyword evidence="3" id="KW-1185">Reference proteome</keyword>
<sequence length="666" mass="76973">MRYIILVFIILSSAAVFGQQDSIPNRKELAAIPKTSKELGRKKDTVAGAEEYKPIVSDYKIVSFYRDTTFVDTTLSIKKEYQYNYLRKDDFELLPFANMGQTYNKLAYNFEPNFFYPKLGAIAKNHNYMEMEDIDYYNVPTPMTDVMFKTVFEEGQFLDILLTFNVSKKFNYAIAYKGFRSYGKYNNSQAEAGNFRTSANYLSENKRYSFRGHIAAQDLINEENGGLSDLEDQFISGDSDFSDRSRIDVNLTDAESKILGKRYFFENQYKLIKKDNDSSVVEKTSLSLGHLFNYETKYYQFTQDSQNDFFGEAFVATDLSDQARLRAFYNQFSAEFYNTTLGRLKANLNVYNYNYSFNSVLITDTETLRSQLKGDEISIGANYQKRIKGFNVKGDFAYNLTGDLTGSILNAEASYVLGDVLSLGAKLHSSSRMPNFNYLLYQSDYSNYNWDNLGAFDKIKTNSLEFNLDAKFLGSLSAKFTTLDNYTYFAVDPSVTVLETESENQFIKPFQETSSVNYIKVKYTKEFKLGNFALDNTVMYQTVSQSSDVLNVPQFTTRNSLYYSKEVFKKAMYLQTGVIFKYFSSYNMNAYNPLLGELYIQNNQSLGGFPLLDFFINAKVQQTRIYLKAEHFNSSFREKDYDYFSAPDNPYRDFIVRFGVVWNFFS</sequence>
<reference evidence="3" key="1">
    <citation type="submission" date="2016-10" db="EMBL/GenBank/DDBJ databases">
        <authorList>
            <person name="Varghese N."/>
            <person name="Submissions S."/>
        </authorList>
    </citation>
    <scope>NUCLEOTIDE SEQUENCE [LARGE SCALE GENOMIC DNA]</scope>
    <source>
        <strain evidence="3">DSM 24729</strain>
    </source>
</reference>
<gene>
    <name evidence="2" type="ORF">SAMN04487992_1052</name>
</gene>
<dbReference type="EMBL" id="FNBD01000005">
    <property type="protein sequence ID" value="SDE90513.1"/>
    <property type="molecule type" value="Genomic_DNA"/>
</dbReference>
<feature type="signal peptide" evidence="1">
    <location>
        <begin position="1"/>
        <end position="18"/>
    </location>
</feature>